<dbReference type="EMBL" id="AP023349">
    <property type="protein sequence ID" value="BCJ10655.1"/>
    <property type="molecule type" value="Genomic_DNA"/>
</dbReference>
<feature type="domain" description="Histidine kinase" evidence="7">
    <location>
        <begin position="89"/>
        <end position="295"/>
    </location>
</feature>
<dbReference type="InterPro" id="IPR036097">
    <property type="entry name" value="HisK_dim/P_sf"/>
</dbReference>
<evidence type="ECO:0000256" key="2">
    <source>
        <dbReference type="ARBA" id="ARBA00012438"/>
    </source>
</evidence>
<dbReference type="Gene3D" id="3.30.565.10">
    <property type="entry name" value="Histidine kinase-like ATPase, C-terminal domain"/>
    <property type="match status" value="1"/>
</dbReference>
<evidence type="ECO:0000256" key="1">
    <source>
        <dbReference type="ARBA" id="ARBA00000085"/>
    </source>
</evidence>
<evidence type="ECO:0000259" key="7">
    <source>
        <dbReference type="PROSITE" id="PS50109"/>
    </source>
</evidence>
<dbReference type="Gene3D" id="1.10.287.130">
    <property type="match status" value="1"/>
</dbReference>
<evidence type="ECO:0000256" key="6">
    <source>
        <dbReference type="ARBA" id="ARBA00023012"/>
    </source>
</evidence>
<dbReference type="GO" id="GO:0000155">
    <property type="term" value="F:phosphorelay sensor kinase activity"/>
    <property type="evidence" value="ECO:0007669"/>
    <property type="project" value="InterPro"/>
</dbReference>
<name>A0A7G1ITE8_STRMT</name>
<dbReference type="PANTHER" id="PTHR43547:SF2">
    <property type="entry name" value="HYBRID SIGNAL TRANSDUCTION HISTIDINE KINASE C"/>
    <property type="match status" value="1"/>
</dbReference>
<protein>
    <recommendedName>
        <fullName evidence="2">histidine kinase</fullName>
        <ecNumber evidence="2">2.7.13.3</ecNumber>
    </recommendedName>
</protein>
<dbReference type="AlphaFoldDB" id="A0A7G1ITE8"/>
<evidence type="ECO:0000256" key="4">
    <source>
        <dbReference type="ARBA" id="ARBA00022679"/>
    </source>
</evidence>
<dbReference type="InterPro" id="IPR005467">
    <property type="entry name" value="His_kinase_dom"/>
</dbReference>
<dbReference type="InterPro" id="IPR003594">
    <property type="entry name" value="HATPase_dom"/>
</dbReference>
<dbReference type="Proteomes" id="UP000516106">
    <property type="component" value="Chromosome"/>
</dbReference>
<keyword evidence="5 8" id="KW-0418">Kinase</keyword>
<dbReference type="CDD" id="cd00082">
    <property type="entry name" value="HisKA"/>
    <property type="match status" value="1"/>
</dbReference>
<reference evidence="9" key="1">
    <citation type="submission" date="2020-08" db="EMBL/GenBank/DDBJ databases">
        <title>Complete genome sequence of Streptococcus mitis strain Nm-65.</title>
        <authorList>
            <person name="Tabata A."/>
            <person name="Ohkuni H."/>
            <person name="Nagamune H."/>
        </authorList>
    </citation>
    <scope>NUCLEOTIDE SEQUENCE [LARGE SCALE GENOMIC DNA]</scope>
    <source>
        <strain evidence="9">Nm-65</strain>
    </source>
</reference>
<dbReference type="Pfam" id="PF02518">
    <property type="entry name" value="HATPase_c"/>
    <property type="match status" value="1"/>
</dbReference>
<dbReference type="SUPFAM" id="SSF47384">
    <property type="entry name" value="Homodimeric domain of signal transducing histidine kinase"/>
    <property type="match status" value="1"/>
</dbReference>
<evidence type="ECO:0000256" key="5">
    <source>
        <dbReference type="ARBA" id="ARBA00022777"/>
    </source>
</evidence>
<dbReference type="SUPFAM" id="SSF55874">
    <property type="entry name" value="ATPase domain of HSP90 chaperone/DNA topoisomerase II/histidine kinase"/>
    <property type="match status" value="1"/>
</dbReference>
<dbReference type="PANTHER" id="PTHR43547">
    <property type="entry name" value="TWO-COMPONENT HISTIDINE KINASE"/>
    <property type="match status" value="1"/>
</dbReference>
<keyword evidence="6" id="KW-0902">Two-component regulatory system</keyword>
<dbReference type="EC" id="2.7.13.3" evidence="2"/>
<dbReference type="CDD" id="cd00075">
    <property type="entry name" value="HATPase"/>
    <property type="match status" value="1"/>
</dbReference>
<evidence type="ECO:0000256" key="3">
    <source>
        <dbReference type="ARBA" id="ARBA00022553"/>
    </source>
</evidence>
<dbReference type="InterPro" id="IPR036890">
    <property type="entry name" value="HATPase_C_sf"/>
</dbReference>
<comment type="catalytic activity">
    <reaction evidence="1">
        <text>ATP + protein L-histidine = ADP + protein N-phospho-L-histidine.</text>
        <dbReference type="EC" id="2.7.13.3"/>
    </reaction>
</comment>
<keyword evidence="4" id="KW-0808">Transferase</keyword>
<keyword evidence="3" id="KW-0597">Phosphoprotein</keyword>
<dbReference type="InterPro" id="IPR003661">
    <property type="entry name" value="HisK_dim/P_dom"/>
</dbReference>
<dbReference type="PROSITE" id="PS50109">
    <property type="entry name" value="HIS_KIN"/>
    <property type="match status" value="1"/>
</dbReference>
<sequence>MTYMIIFVLLVLLIILSILLIRYHLALKNLSQQIEDKILTGSMKRVGVSIFSKHFLHLYQQIENLFQEVEQSRLVMKREKQTLDMAISNIAHDIRTPLTIASGYTQQLIKSPEDKAETLQKIAQHLDLVSKRLEALLEYRRLMEGAVKPKLEEVDFSAFITKKTLAYYDVFQAAKITLDFKVEAGLKMRTDEDLLDRILQNLLGNVLKHCKEEARLSLRKEKEQLVLEIANLVKQPIKKIENLSNRFYSENLSDTEESSGLGLYITEELCHLLGAEMKLSTDGQWLSVFIYFYTQ</sequence>
<organism evidence="8 9">
    <name type="scientific">Streptococcus mitis</name>
    <dbReference type="NCBI Taxonomy" id="28037"/>
    <lineage>
        <taxon>Bacteria</taxon>
        <taxon>Bacillati</taxon>
        <taxon>Bacillota</taxon>
        <taxon>Bacilli</taxon>
        <taxon>Lactobacillales</taxon>
        <taxon>Streptococcaceae</taxon>
        <taxon>Streptococcus</taxon>
        <taxon>Streptococcus mitis group</taxon>
    </lineage>
</organism>
<gene>
    <name evidence="8" type="ORF">SMNM65_10870</name>
</gene>
<evidence type="ECO:0000313" key="8">
    <source>
        <dbReference type="EMBL" id="BCJ10655.1"/>
    </source>
</evidence>
<proteinExistence type="predicted"/>
<evidence type="ECO:0000313" key="9">
    <source>
        <dbReference type="Proteomes" id="UP000516106"/>
    </source>
</evidence>
<dbReference type="SMART" id="SM00387">
    <property type="entry name" value="HATPase_c"/>
    <property type="match status" value="1"/>
</dbReference>
<accession>A0A7G1ITE8</accession>
<dbReference type="Pfam" id="PF00512">
    <property type="entry name" value="HisKA"/>
    <property type="match status" value="1"/>
</dbReference>
<dbReference type="SMART" id="SM00388">
    <property type="entry name" value="HisKA"/>
    <property type="match status" value="1"/>
</dbReference>